<sequence>MRFPLSTEGVLGRAASIAARYPSYRIEGENGTSGGPPKASVELVLPEDWRPLDDLRTLLQGEREAEYAADGVVLSADALFGGLGCFLRKQRRGRSAREWCTPKKLGSKQIFPCKQIRVYDNDHATTNSWYTFGEMGDDGVFKVDKDGLTERILSDLGSCARCPVLDFDGTAEILARLPEEIDPNRDESWRYRGSGPLANWTVAKNNGAAPEEAVDPEPREGLFERLAKSVRSGGAGVVAASGAAPGSRNVPDTRYEDVGGMRETIALVREAVELPITHPEIFHKLGIRPHKGILFYGPPGTGKTLLARAVAHESGAHFIAVAGPEILNKYWGQSEARLRNIFAEARAKAPSVILFDEIDSFASSRDAMSESFEATLVSQLLSLMDGMNDLGRVCVIATTNRPSALDAALRRPGRFDHEIEIGLPDAEARLHILKIHAEDMPMALDVDLKQVAALARDYSGADLEALCREAALVCMRRSINLRDFEKRITPHKLGTLSITTHDFRTAMKRVGPSIRR</sequence>
<protein>
    <submittedName>
        <fullName evidence="5">Cell division protein FtsH</fullName>
    </submittedName>
</protein>
<evidence type="ECO:0000256" key="3">
    <source>
        <dbReference type="RuleBase" id="RU003651"/>
    </source>
</evidence>
<proteinExistence type="inferred from homology"/>
<dbReference type="GO" id="GO:0051301">
    <property type="term" value="P:cell division"/>
    <property type="evidence" value="ECO:0007669"/>
    <property type="project" value="UniProtKB-KW"/>
</dbReference>
<dbReference type="InterPro" id="IPR003593">
    <property type="entry name" value="AAA+_ATPase"/>
</dbReference>
<dbReference type="InterPro" id="IPR003960">
    <property type="entry name" value="ATPase_AAA_CS"/>
</dbReference>
<gene>
    <name evidence="5" type="ORF">AVDCRST_MAG28-3428</name>
</gene>
<keyword evidence="1 3" id="KW-0547">Nucleotide-binding</keyword>
<dbReference type="GO" id="GO:0016887">
    <property type="term" value="F:ATP hydrolysis activity"/>
    <property type="evidence" value="ECO:0007669"/>
    <property type="project" value="InterPro"/>
</dbReference>
<name>A0A6J4R6W2_9ACTN</name>
<keyword evidence="2 3" id="KW-0067">ATP-binding</keyword>
<dbReference type="CDD" id="cd19503">
    <property type="entry name" value="RecA-like_CDC48_NLV2_r1-like"/>
    <property type="match status" value="1"/>
</dbReference>
<dbReference type="PANTHER" id="PTHR23077">
    <property type="entry name" value="AAA-FAMILY ATPASE"/>
    <property type="match status" value="1"/>
</dbReference>
<dbReference type="EMBL" id="CADCVE010000089">
    <property type="protein sequence ID" value="CAA9461926.1"/>
    <property type="molecule type" value="Genomic_DNA"/>
</dbReference>
<dbReference type="InterPro" id="IPR050168">
    <property type="entry name" value="AAA_ATPase_domain"/>
</dbReference>
<keyword evidence="5" id="KW-0131">Cell cycle</keyword>
<dbReference type="Gene3D" id="1.10.8.60">
    <property type="match status" value="1"/>
</dbReference>
<evidence type="ECO:0000256" key="2">
    <source>
        <dbReference type="ARBA" id="ARBA00022840"/>
    </source>
</evidence>
<evidence type="ECO:0000313" key="5">
    <source>
        <dbReference type="EMBL" id="CAA9461926.1"/>
    </source>
</evidence>
<dbReference type="SUPFAM" id="SSF52540">
    <property type="entry name" value="P-loop containing nucleoside triphosphate hydrolases"/>
    <property type="match status" value="1"/>
</dbReference>
<dbReference type="PANTHER" id="PTHR23077:SF171">
    <property type="entry name" value="NUCLEAR VALOSIN-CONTAINING PROTEIN-LIKE"/>
    <property type="match status" value="1"/>
</dbReference>
<dbReference type="Pfam" id="PF17862">
    <property type="entry name" value="AAA_lid_3"/>
    <property type="match status" value="1"/>
</dbReference>
<accession>A0A6J4R6W2</accession>
<dbReference type="Gene3D" id="3.40.50.300">
    <property type="entry name" value="P-loop containing nucleotide triphosphate hydrolases"/>
    <property type="match status" value="1"/>
</dbReference>
<dbReference type="InterPro" id="IPR041569">
    <property type="entry name" value="AAA_lid_3"/>
</dbReference>
<dbReference type="AlphaFoldDB" id="A0A6J4R6W2"/>
<dbReference type="Pfam" id="PF00004">
    <property type="entry name" value="AAA"/>
    <property type="match status" value="1"/>
</dbReference>
<organism evidence="5">
    <name type="scientific">uncultured Rubrobacteraceae bacterium</name>
    <dbReference type="NCBI Taxonomy" id="349277"/>
    <lineage>
        <taxon>Bacteria</taxon>
        <taxon>Bacillati</taxon>
        <taxon>Actinomycetota</taxon>
        <taxon>Rubrobacteria</taxon>
        <taxon>Rubrobacterales</taxon>
        <taxon>Rubrobacteraceae</taxon>
        <taxon>environmental samples</taxon>
    </lineage>
</organism>
<comment type="similarity">
    <text evidence="3">Belongs to the AAA ATPase family.</text>
</comment>
<reference evidence="5" key="1">
    <citation type="submission" date="2020-02" db="EMBL/GenBank/DDBJ databases">
        <authorList>
            <person name="Meier V. D."/>
        </authorList>
    </citation>
    <scope>NUCLEOTIDE SEQUENCE</scope>
    <source>
        <strain evidence="5">AVDCRST_MAG28</strain>
    </source>
</reference>
<dbReference type="GO" id="GO:0005524">
    <property type="term" value="F:ATP binding"/>
    <property type="evidence" value="ECO:0007669"/>
    <property type="project" value="UniProtKB-KW"/>
</dbReference>
<evidence type="ECO:0000259" key="4">
    <source>
        <dbReference type="SMART" id="SM00382"/>
    </source>
</evidence>
<feature type="domain" description="AAA+ ATPase" evidence="4">
    <location>
        <begin position="289"/>
        <end position="425"/>
    </location>
</feature>
<dbReference type="FunFam" id="3.40.50.300:FF:000012">
    <property type="entry name" value="Transitional endoplasmic reticulum ATPase"/>
    <property type="match status" value="1"/>
</dbReference>
<dbReference type="InterPro" id="IPR003959">
    <property type="entry name" value="ATPase_AAA_core"/>
</dbReference>
<dbReference type="PROSITE" id="PS00674">
    <property type="entry name" value="AAA"/>
    <property type="match status" value="1"/>
</dbReference>
<evidence type="ECO:0000256" key="1">
    <source>
        <dbReference type="ARBA" id="ARBA00022741"/>
    </source>
</evidence>
<keyword evidence="5" id="KW-0132">Cell division</keyword>
<dbReference type="SMART" id="SM00382">
    <property type="entry name" value="AAA"/>
    <property type="match status" value="1"/>
</dbReference>
<dbReference type="InterPro" id="IPR027417">
    <property type="entry name" value="P-loop_NTPase"/>
</dbReference>